<keyword evidence="8" id="KW-0472">Membrane</keyword>
<gene>
    <name evidence="10" type="primary">hemY</name>
    <name evidence="10" type="ORF">Lgee_2143</name>
</gene>
<dbReference type="InterPro" id="IPR010817">
    <property type="entry name" value="HemY_N"/>
</dbReference>
<evidence type="ECO:0000256" key="6">
    <source>
        <dbReference type="ARBA" id="ARBA00022692"/>
    </source>
</evidence>
<dbReference type="InterPro" id="IPR005254">
    <property type="entry name" value="Heme_biosyn_assoc_TPR_pro"/>
</dbReference>
<comment type="pathway">
    <text evidence="3">Porphyrin-containing compound metabolism; protoheme biosynthesis.</text>
</comment>
<dbReference type="STRING" id="45065.Lgee_2143"/>
<dbReference type="UniPathway" id="UPA00252"/>
<evidence type="ECO:0000256" key="3">
    <source>
        <dbReference type="ARBA" id="ARBA00004744"/>
    </source>
</evidence>
<keyword evidence="4" id="KW-1003">Cell membrane</keyword>
<organism evidence="10 11">
    <name type="scientific">Legionella geestiana</name>
    <dbReference type="NCBI Taxonomy" id="45065"/>
    <lineage>
        <taxon>Bacteria</taxon>
        <taxon>Pseudomonadati</taxon>
        <taxon>Pseudomonadota</taxon>
        <taxon>Gammaproteobacteria</taxon>
        <taxon>Legionellales</taxon>
        <taxon>Legionellaceae</taxon>
        <taxon>Legionella</taxon>
    </lineage>
</organism>
<keyword evidence="11" id="KW-1185">Reference proteome</keyword>
<dbReference type="Gene3D" id="1.25.40.10">
    <property type="entry name" value="Tetratricopeptide repeat domain"/>
    <property type="match status" value="2"/>
</dbReference>
<keyword evidence="9" id="KW-0627">Porphyrin biosynthesis</keyword>
<dbReference type="Proteomes" id="UP000054785">
    <property type="component" value="Unassembled WGS sequence"/>
</dbReference>
<proteinExistence type="predicted"/>
<keyword evidence="7" id="KW-1133">Transmembrane helix</keyword>
<evidence type="ECO:0000256" key="9">
    <source>
        <dbReference type="ARBA" id="ARBA00023244"/>
    </source>
</evidence>
<comment type="subcellular location">
    <subcellularLocation>
        <location evidence="2">Cell inner membrane</location>
        <topology evidence="2">Multi-pass membrane protein</topology>
    </subcellularLocation>
</comment>
<name>A0A0W0TLH4_9GAMM</name>
<reference evidence="10 11" key="1">
    <citation type="submission" date="2015-11" db="EMBL/GenBank/DDBJ databases">
        <title>Genomic analysis of 38 Legionella species identifies large and diverse effector repertoires.</title>
        <authorList>
            <person name="Burstein D."/>
            <person name="Amaro F."/>
            <person name="Zusman T."/>
            <person name="Lifshitz Z."/>
            <person name="Cohen O."/>
            <person name="Gilbert J.A."/>
            <person name="Pupko T."/>
            <person name="Shuman H.A."/>
            <person name="Segal G."/>
        </authorList>
    </citation>
    <scope>NUCLEOTIDE SEQUENCE [LARGE SCALE GENOMIC DNA]</scope>
    <source>
        <strain evidence="10 11">ATCC 49504</strain>
    </source>
</reference>
<dbReference type="GO" id="GO:0042168">
    <property type="term" value="P:heme metabolic process"/>
    <property type="evidence" value="ECO:0007669"/>
    <property type="project" value="InterPro"/>
</dbReference>
<dbReference type="EMBL" id="LNYC01000074">
    <property type="protein sequence ID" value="KTC96460.1"/>
    <property type="molecule type" value="Genomic_DNA"/>
</dbReference>
<dbReference type="SUPFAM" id="SSF48452">
    <property type="entry name" value="TPR-like"/>
    <property type="match status" value="1"/>
</dbReference>
<evidence type="ECO:0000256" key="5">
    <source>
        <dbReference type="ARBA" id="ARBA00022519"/>
    </source>
</evidence>
<dbReference type="PATRIC" id="fig|45065.4.peg.2329"/>
<evidence type="ECO:0000313" key="11">
    <source>
        <dbReference type="Proteomes" id="UP000054785"/>
    </source>
</evidence>
<evidence type="ECO:0000256" key="2">
    <source>
        <dbReference type="ARBA" id="ARBA00004429"/>
    </source>
</evidence>
<keyword evidence="5" id="KW-0997">Cell inner membrane</keyword>
<keyword evidence="6" id="KW-0812">Transmembrane</keyword>
<dbReference type="OrthoDB" id="7053339at2"/>
<dbReference type="InterPro" id="IPR011990">
    <property type="entry name" value="TPR-like_helical_dom_sf"/>
</dbReference>
<comment type="function">
    <text evidence="1">Involved in a late step of protoheme IX synthesis.</text>
</comment>
<dbReference type="Pfam" id="PF07219">
    <property type="entry name" value="HemY_N"/>
    <property type="match status" value="1"/>
</dbReference>
<evidence type="ECO:0000256" key="8">
    <source>
        <dbReference type="ARBA" id="ARBA00023136"/>
    </source>
</evidence>
<protein>
    <submittedName>
        <fullName evidence="10">Protoporphyrinogen oxidase</fullName>
    </submittedName>
</protein>
<dbReference type="AlphaFoldDB" id="A0A0W0TLH4"/>
<dbReference type="GO" id="GO:0005886">
    <property type="term" value="C:plasma membrane"/>
    <property type="evidence" value="ECO:0007669"/>
    <property type="project" value="UniProtKB-SubCell"/>
</dbReference>
<sequence>MTRFLWAFGLFTAAVLAGALLGHDAGLVYIAIGGYSIETTVLVAAGLLCLFLLLLSLFSRILHALFSLPRRFQRWHARFRLRRAKAKTRRGLIAFSEGYWREARDALISAADNTDTPLLNYLTAARAAQELGESPLRDDYLRRAEASMPEATIAVELTQAQLQLANNQWEQALATLRHLQDIAPKHPYVQKLLMELYAALGDWTHLEALLPELQRNKTVDAGRLQEITLKTRLAGIKRLLMEKNANGLLQLLKSLPKSLANDPRFLAPWARAMLQLSSEDACFRTLQKALQKSADSALLEVFSCIKTPQALAFSESLLSKYPNSAPLLLCIAQQAASLQLWGKARHAVEKSISISPTPEACATLGQLLEQFGEDRQACAAYRQGLENVLKEKPSAD</sequence>
<accession>A0A0W0TLH4</accession>
<dbReference type="RefSeq" id="WP_028387320.1">
    <property type="nucleotide sequence ID" value="NZ_CAAAHN010000005.1"/>
</dbReference>
<evidence type="ECO:0000313" key="10">
    <source>
        <dbReference type="EMBL" id="KTC96460.1"/>
    </source>
</evidence>
<evidence type="ECO:0000256" key="1">
    <source>
        <dbReference type="ARBA" id="ARBA00002962"/>
    </source>
</evidence>
<evidence type="ECO:0000256" key="4">
    <source>
        <dbReference type="ARBA" id="ARBA00022475"/>
    </source>
</evidence>
<comment type="caution">
    <text evidence="10">The sequence shown here is derived from an EMBL/GenBank/DDBJ whole genome shotgun (WGS) entry which is preliminary data.</text>
</comment>
<dbReference type="GO" id="GO:0006779">
    <property type="term" value="P:porphyrin-containing compound biosynthetic process"/>
    <property type="evidence" value="ECO:0007669"/>
    <property type="project" value="UniProtKB-KW"/>
</dbReference>
<dbReference type="NCBIfam" id="TIGR00540">
    <property type="entry name" value="TPR_hemY_coli"/>
    <property type="match status" value="1"/>
</dbReference>
<evidence type="ECO:0000256" key="7">
    <source>
        <dbReference type="ARBA" id="ARBA00022989"/>
    </source>
</evidence>